<dbReference type="HOGENOM" id="CLU_028365_1_1_1"/>
<dbReference type="eggNOG" id="KOG2816">
    <property type="taxonomic scope" value="Eukaryota"/>
</dbReference>
<evidence type="ECO:0000256" key="3">
    <source>
        <dbReference type="ARBA" id="ARBA00022989"/>
    </source>
</evidence>
<evidence type="ECO:0000313" key="7">
    <source>
        <dbReference type="EMBL" id="EDO42708.1"/>
    </source>
</evidence>
<feature type="domain" description="Major facilitator superfamily (MFS) profile" evidence="6">
    <location>
        <begin position="15"/>
        <end position="438"/>
    </location>
</feature>
<dbReference type="OMA" id="SIITYMW"/>
<dbReference type="SUPFAM" id="SSF103473">
    <property type="entry name" value="MFS general substrate transporter"/>
    <property type="match status" value="1"/>
</dbReference>
<dbReference type="Proteomes" id="UP000001593">
    <property type="component" value="Unassembled WGS sequence"/>
</dbReference>
<dbReference type="InterPro" id="IPR036259">
    <property type="entry name" value="MFS_trans_sf"/>
</dbReference>
<dbReference type="PhylomeDB" id="A7S0P7"/>
<feature type="transmembrane region" description="Helical" evidence="5">
    <location>
        <begin position="351"/>
        <end position="374"/>
    </location>
</feature>
<dbReference type="KEGG" id="nve:5514663"/>
<dbReference type="PANTHER" id="PTHR23507">
    <property type="entry name" value="ZGC:174356"/>
    <property type="match status" value="1"/>
</dbReference>
<keyword evidence="8" id="KW-1185">Reference proteome</keyword>
<dbReference type="AlphaFoldDB" id="A7S0P7"/>
<name>A7S0P7_NEMVE</name>
<dbReference type="EMBL" id="DS469561">
    <property type="protein sequence ID" value="EDO42708.1"/>
    <property type="molecule type" value="Genomic_DNA"/>
</dbReference>
<dbReference type="Gene3D" id="1.20.1250.20">
    <property type="entry name" value="MFS general substrate transporter like domains"/>
    <property type="match status" value="1"/>
</dbReference>
<keyword evidence="3 5" id="KW-1133">Transmembrane helix</keyword>
<evidence type="ECO:0000313" key="8">
    <source>
        <dbReference type="Proteomes" id="UP000001593"/>
    </source>
</evidence>
<organism evidence="7 8">
    <name type="scientific">Nematostella vectensis</name>
    <name type="common">Starlet sea anemone</name>
    <dbReference type="NCBI Taxonomy" id="45351"/>
    <lineage>
        <taxon>Eukaryota</taxon>
        <taxon>Metazoa</taxon>
        <taxon>Cnidaria</taxon>
        <taxon>Anthozoa</taxon>
        <taxon>Hexacorallia</taxon>
        <taxon>Actiniaria</taxon>
        <taxon>Edwardsiidae</taxon>
        <taxon>Nematostella</taxon>
    </lineage>
</organism>
<protein>
    <recommendedName>
        <fullName evidence="6">Major facilitator superfamily (MFS) profile domain-containing protein</fullName>
    </recommendedName>
</protein>
<feature type="transmembrane region" description="Helical" evidence="5">
    <location>
        <begin position="386"/>
        <end position="410"/>
    </location>
</feature>
<feature type="transmembrane region" description="Helical" evidence="5">
    <location>
        <begin position="202"/>
        <end position="223"/>
    </location>
</feature>
<feature type="transmembrane region" description="Helical" evidence="5">
    <location>
        <begin position="14"/>
        <end position="35"/>
    </location>
</feature>
<feature type="transmembrane region" description="Helical" evidence="5">
    <location>
        <begin position="325"/>
        <end position="345"/>
    </location>
</feature>
<sequence length="438" mass="48783">MVNFQKLKWRTPEIVVFLYAYGLFMHVPVIQQYVYSRIAKSKGFPYDAHKKTGCGNITILNATMQHIEQEVQSLASYVHLGIVMFAALPSVVMSLLIGSWTDSRGRRPALFLPALGSTLESIVVILVMYFEWPIYVLFVGASINGLCGSFTTIIMGTMAYIADTTHEDQRSLRLAILEFMVFFGAMVSQLTSGLWIEKYSFIIPYWFILSCLSLSCILVIAIVPESRPPDVIQNKTAFCSCRSLQNVYKVYMTPREGGRRNLFLLTLSSGVTNLILQGVAGVIVLFVLHTPLCFSPKLVGYLSALRYLSIGVGAVLGIKVLGRWLSVINISRVGMLSTMASYILFGFSTKIFIVFLVPFAGLFMGCVVPILRGIMSRIVSQDEQGALFSAVASLEMLCHLCGTFLFNSLYPASLKFHFPGFVFFLGAIITWIPFILIW</sequence>
<evidence type="ECO:0000256" key="1">
    <source>
        <dbReference type="ARBA" id="ARBA00004141"/>
    </source>
</evidence>
<dbReference type="PROSITE" id="PS50850">
    <property type="entry name" value="MFS"/>
    <property type="match status" value="1"/>
</dbReference>
<proteinExistence type="predicted"/>
<comment type="subcellular location">
    <subcellularLocation>
        <location evidence="1">Membrane</location>
        <topology evidence="1">Multi-pass membrane protein</topology>
    </subcellularLocation>
</comment>
<dbReference type="InterPro" id="IPR020846">
    <property type="entry name" value="MFS_dom"/>
</dbReference>
<dbReference type="GO" id="GO:0016020">
    <property type="term" value="C:membrane"/>
    <property type="evidence" value="ECO:0000318"/>
    <property type="project" value="GO_Central"/>
</dbReference>
<keyword evidence="2 5" id="KW-0812">Transmembrane</keyword>
<gene>
    <name evidence="7" type="ORF">NEMVEDRAFT_v1g99988</name>
</gene>
<accession>A7S0P7</accession>
<dbReference type="GO" id="GO:0055085">
    <property type="term" value="P:transmembrane transport"/>
    <property type="evidence" value="ECO:0000318"/>
    <property type="project" value="GO_Central"/>
</dbReference>
<evidence type="ECO:0000256" key="5">
    <source>
        <dbReference type="SAM" id="Phobius"/>
    </source>
</evidence>
<feature type="transmembrane region" description="Helical" evidence="5">
    <location>
        <begin position="416"/>
        <end position="437"/>
    </location>
</feature>
<dbReference type="Pfam" id="PF07690">
    <property type="entry name" value="MFS_1"/>
    <property type="match status" value="1"/>
</dbReference>
<feature type="transmembrane region" description="Helical" evidence="5">
    <location>
        <begin position="174"/>
        <end position="196"/>
    </location>
</feature>
<evidence type="ECO:0000259" key="6">
    <source>
        <dbReference type="PROSITE" id="PS50850"/>
    </source>
</evidence>
<dbReference type="InParanoid" id="A7S0P7"/>
<evidence type="ECO:0000256" key="2">
    <source>
        <dbReference type="ARBA" id="ARBA00022692"/>
    </source>
</evidence>
<feature type="transmembrane region" description="Helical" evidence="5">
    <location>
        <begin position="74"/>
        <end position="97"/>
    </location>
</feature>
<dbReference type="FunCoup" id="A7S0P7">
    <property type="interactions" value="9"/>
</dbReference>
<feature type="transmembrane region" description="Helical" evidence="5">
    <location>
        <begin position="262"/>
        <end position="286"/>
    </location>
</feature>
<feature type="transmembrane region" description="Helical" evidence="5">
    <location>
        <begin position="109"/>
        <end position="130"/>
    </location>
</feature>
<dbReference type="PANTHER" id="PTHR23507:SF1">
    <property type="entry name" value="FI18259P1-RELATED"/>
    <property type="match status" value="1"/>
</dbReference>
<dbReference type="GO" id="GO:0022857">
    <property type="term" value="F:transmembrane transporter activity"/>
    <property type="evidence" value="ECO:0000318"/>
    <property type="project" value="GO_Central"/>
</dbReference>
<reference evidence="7 8" key="1">
    <citation type="journal article" date="2007" name="Science">
        <title>Sea anemone genome reveals ancestral eumetazoan gene repertoire and genomic organization.</title>
        <authorList>
            <person name="Putnam N.H."/>
            <person name="Srivastava M."/>
            <person name="Hellsten U."/>
            <person name="Dirks B."/>
            <person name="Chapman J."/>
            <person name="Salamov A."/>
            <person name="Terry A."/>
            <person name="Shapiro H."/>
            <person name="Lindquist E."/>
            <person name="Kapitonov V.V."/>
            <person name="Jurka J."/>
            <person name="Genikhovich G."/>
            <person name="Grigoriev I.V."/>
            <person name="Lucas S.M."/>
            <person name="Steele R.E."/>
            <person name="Finnerty J.R."/>
            <person name="Technau U."/>
            <person name="Martindale M.Q."/>
            <person name="Rokhsar D.S."/>
        </authorList>
    </citation>
    <scope>NUCLEOTIDE SEQUENCE [LARGE SCALE GENOMIC DNA]</scope>
    <source>
        <strain evidence="8">CH2 X CH6</strain>
    </source>
</reference>
<feature type="transmembrane region" description="Helical" evidence="5">
    <location>
        <begin position="136"/>
        <end position="162"/>
    </location>
</feature>
<dbReference type="InterPro" id="IPR011701">
    <property type="entry name" value="MFS"/>
</dbReference>
<evidence type="ECO:0000256" key="4">
    <source>
        <dbReference type="ARBA" id="ARBA00023136"/>
    </source>
</evidence>
<feature type="transmembrane region" description="Helical" evidence="5">
    <location>
        <begin position="298"/>
        <end position="318"/>
    </location>
</feature>
<dbReference type="OrthoDB" id="419734at2759"/>
<keyword evidence="4 5" id="KW-0472">Membrane</keyword>